<feature type="domain" description="ABC3 transporter permease C-terminal" evidence="9">
    <location>
        <begin position="771"/>
        <end position="884"/>
    </location>
</feature>
<feature type="transmembrane region" description="Helical" evidence="8">
    <location>
        <begin position="418"/>
        <end position="439"/>
    </location>
</feature>
<evidence type="ECO:0000259" key="10">
    <source>
        <dbReference type="Pfam" id="PF12704"/>
    </source>
</evidence>
<dbReference type="GO" id="GO:0022857">
    <property type="term" value="F:transmembrane transporter activity"/>
    <property type="evidence" value="ECO:0007669"/>
    <property type="project" value="TreeGrafter"/>
</dbReference>
<evidence type="ECO:0000256" key="3">
    <source>
        <dbReference type="ARBA" id="ARBA00022692"/>
    </source>
</evidence>
<accession>A0A7W7ZFE6</accession>
<dbReference type="PANTHER" id="PTHR30572:SF4">
    <property type="entry name" value="ABC TRANSPORTER PERMEASE YTRF"/>
    <property type="match status" value="1"/>
</dbReference>
<name>A0A7W7ZFE6_9BACT</name>
<dbReference type="EMBL" id="JACHIP010000004">
    <property type="protein sequence ID" value="MBB5058812.1"/>
    <property type="molecule type" value="Genomic_DNA"/>
</dbReference>
<feature type="transmembrane region" description="Helical" evidence="8">
    <location>
        <begin position="362"/>
        <end position="386"/>
    </location>
</feature>
<dbReference type="PANTHER" id="PTHR30572">
    <property type="entry name" value="MEMBRANE COMPONENT OF TRANSPORTER-RELATED"/>
    <property type="match status" value="1"/>
</dbReference>
<organism evidence="11 12">
    <name type="scientific">Granulicella aggregans</name>
    <dbReference type="NCBI Taxonomy" id="474949"/>
    <lineage>
        <taxon>Bacteria</taxon>
        <taxon>Pseudomonadati</taxon>
        <taxon>Acidobacteriota</taxon>
        <taxon>Terriglobia</taxon>
        <taxon>Terriglobales</taxon>
        <taxon>Acidobacteriaceae</taxon>
        <taxon>Granulicella</taxon>
    </lineage>
</organism>
<reference evidence="11 12" key="1">
    <citation type="submission" date="2020-08" db="EMBL/GenBank/DDBJ databases">
        <title>Genomic Encyclopedia of Type Strains, Phase IV (KMG-V): Genome sequencing to study the core and pangenomes of soil and plant-associated prokaryotes.</title>
        <authorList>
            <person name="Whitman W."/>
        </authorList>
    </citation>
    <scope>NUCLEOTIDE SEQUENCE [LARGE SCALE GENOMIC DNA]</scope>
    <source>
        <strain evidence="11 12">M8UP14</strain>
    </source>
</reference>
<keyword evidence="12" id="KW-1185">Reference proteome</keyword>
<dbReference type="Pfam" id="PF02687">
    <property type="entry name" value="FtsX"/>
    <property type="match status" value="2"/>
</dbReference>
<feature type="domain" description="MacB-like periplasmic core" evidence="10">
    <location>
        <begin position="519"/>
        <end position="699"/>
    </location>
</feature>
<dbReference type="GO" id="GO:0005886">
    <property type="term" value="C:plasma membrane"/>
    <property type="evidence" value="ECO:0007669"/>
    <property type="project" value="UniProtKB-SubCell"/>
</dbReference>
<keyword evidence="5 8" id="KW-0472">Membrane</keyword>
<dbReference type="InterPro" id="IPR017800">
    <property type="entry name" value="ADOP"/>
</dbReference>
<dbReference type="RefSeq" id="WP_184219063.1">
    <property type="nucleotide sequence ID" value="NZ_JACHIP010000004.1"/>
</dbReference>
<dbReference type="InterPro" id="IPR047928">
    <property type="entry name" value="Perm_prefix_1"/>
</dbReference>
<keyword evidence="3 8" id="KW-0812">Transmembrane</keyword>
<feature type="domain" description="MacB-like periplasmic core" evidence="10">
    <location>
        <begin position="97"/>
        <end position="327"/>
    </location>
</feature>
<evidence type="ECO:0000256" key="7">
    <source>
        <dbReference type="SAM" id="MobiDB-lite"/>
    </source>
</evidence>
<evidence type="ECO:0000256" key="8">
    <source>
        <dbReference type="SAM" id="Phobius"/>
    </source>
</evidence>
<feature type="region of interest" description="Disordered" evidence="7">
    <location>
        <begin position="299"/>
        <end position="319"/>
    </location>
</feature>
<evidence type="ECO:0000256" key="6">
    <source>
        <dbReference type="ARBA" id="ARBA00038076"/>
    </source>
</evidence>
<feature type="transmembrane region" description="Helical" evidence="8">
    <location>
        <begin position="856"/>
        <end position="877"/>
    </location>
</feature>
<keyword evidence="2" id="KW-1003">Cell membrane</keyword>
<evidence type="ECO:0000256" key="4">
    <source>
        <dbReference type="ARBA" id="ARBA00022989"/>
    </source>
</evidence>
<comment type="caution">
    <text evidence="11">The sequence shown here is derived from an EMBL/GenBank/DDBJ whole genome shotgun (WGS) entry which is preliminary data.</text>
</comment>
<dbReference type="NCBIfam" id="NF038403">
    <property type="entry name" value="perm_prefix_1"/>
    <property type="match status" value="1"/>
</dbReference>
<comment type="similarity">
    <text evidence="6">Belongs to the ABC-4 integral membrane protein family.</text>
</comment>
<feature type="transmembrane region" description="Helical" evidence="8">
    <location>
        <begin position="510"/>
        <end position="529"/>
    </location>
</feature>
<dbReference type="InterPro" id="IPR003838">
    <property type="entry name" value="ABC3_permease_C"/>
</dbReference>
<dbReference type="Pfam" id="PF12704">
    <property type="entry name" value="MacB_PCD"/>
    <property type="match status" value="2"/>
</dbReference>
<gene>
    <name evidence="11" type="ORF">HDF16_003526</name>
</gene>
<feature type="transmembrane region" description="Helical" evidence="8">
    <location>
        <begin position="811"/>
        <end position="836"/>
    </location>
</feature>
<dbReference type="AlphaFoldDB" id="A0A7W7ZFE6"/>
<proteinExistence type="inferred from homology"/>
<dbReference type="NCBIfam" id="TIGR03434">
    <property type="entry name" value="ADOP"/>
    <property type="match status" value="1"/>
</dbReference>
<evidence type="ECO:0000256" key="1">
    <source>
        <dbReference type="ARBA" id="ARBA00004651"/>
    </source>
</evidence>
<dbReference type="InterPro" id="IPR025857">
    <property type="entry name" value="MacB_PCD"/>
</dbReference>
<dbReference type="Proteomes" id="UP000540989">
    <property type="component" value="Unassembled WGS sequence"/>
</dbReference>
<evidence type="ECO:0000259" key="9">
    <source>
        <dbReference type="Pfam" id="PF02687"/>
    </source>
</evidence>
<sequence length="891" mass="96362">MRLLRSALRRVHSLFQKDASNIELGEELRFHLESLIERNIARGMSPELARITAKAEFGSTSQAIEATYESRGTALVEDLAQDVRYGFRSLRRQPAFTFATVLMLALGIGACTAIFSLVNAVLLRSLPYGDSSRLVYLFTPNPDIKGLPGPEVFGPSDADFFDIRAASRSYDSITFFNQKIYSLNAGDQAQRVGAAKIDSSFFHTLEVEPIIGSDFKAQDEEPGSNHVVIIGYPLWQSLFAGAANILDRSITLDEQTYKIVGVMPKDFGYPHKSELAYGNGSIETTQIWIPSSLTPQEKADRDQSSANALARLKPSVTPQEAQSELKSVMARLNRLHHGEFAEGWTGMVKSFPEYVLGPVRPLMFLLLGTVGFVLLIACGNAANLLLARAANRQHELGVRAALGARRGRILRQMLTESLLLGCSAGLVGVGLAYLFVQGLLKLNPGNIPHMASTSLDLRALSFAVLISLITSFAFGILPSISASRINLTEVVSSAGARGLVASRRRLRSTLVTAQVAIVVILLVGAGLFLRSYMNLLSVQTGFSPSTIAVNVAVTPRYETPQKLQAFYTTLLERVEIQHGIDSVGLVNFLPLTDSESLTTLTVDGDLGVDHPLVEERAITSGYLPAMQTPLIRGRNFTPDEDFPAPHPVVIVNETFAKRFFAGKDAIGQHVRKAAAAPWSTVVGVAQDIRNEGLETVAVPQIYDPFFDGNQPPNGVYLALGSTLPNETVLKTVHAVLRSIDPGIALSDVHVMSDLATQSTAPRRFQTMVLTLFSAIALFLAVAGVYGLLAYSVRQRTSEIGLRMALGSTRIGIARLILREGLSLLITGLCIGMAVAIGSARLVRSFLYEVPALDPVTFVIVPALLLVSTVAACLIPTVRAASTDPMAALRHE</sequence>
<comment type="subcellular location">
    <subcellularLocation>
        <location evidence="1">Cell membrane</location>
        <topology evidence="1">Multi-pass membrane protein</topology>
    </subcellularLocation>
</comment>
<protein>
    <submittedName>
        <fullName evidence="11">Putative permease</fullName>
    </submittedName>
</protein>
<feature type="transmembrane region" description="Helical" evidence="8">
    <location>
        <begin position="95"/>
        <end position="118"/>
    </location>
</feature>
<feature type="domain" description="ABC3 transporter permease C-terminal" evidence="9">
    <location>
        <begin position="371"/>
        <end position="486"/>
    </location>
</feature>
<evidence type="ECO:0000313" key="11">
    <source>
        <dbReference type="EMBL" id="MBB5058812.1"/>
    </source>
</evidence>
<evidence type="ECO:0000256" key="5">
    <source>
        <dbReference type="ARBA" id="ARBA00023136"/>
    </source>
</evidence>
<dbReference type="InterPro" id="IPR050250">
    <property type="entry name" value="Macrolide_Exporter_MacB"/>
</dbReference>
<keyword evidence="4 8" id="KW-1133">Transmembrane helix</keyword>
<feature type="transmembrane region" description="Helical" evidence="8">
    <location>
        <begin position="767"/>
        <end position="790"/>
    </location>
</feature>
<feature type="transmembrane region" description="Helical" evidence="8">
    <location>
        <begin position="459"/>
        <end position="477"/>
    </location>
</feature>
<evidence type="ECO:0000256" key="2">
    <source>
        <dbReference type="ARBA" id="ARBA00022475"/>
    </source>
</evidence>
<evidence type="ECO:0000313" key="12">
    <source>
        <dbReference type="Proteomes" id="UP000540989"/>
    </source>
</evidence>